<comment type="caution">
    <text evidence="1">The sequence shown here is derived from an EMBL/GenBank/DDBJ whole genome shotgun (WGS) entry which is preliminary data.</text>
</comment>
<reference evidence="1 2" key="1">
    <citation type="submission" date="2024-04" db="EMBL/GenBank/DDBJ databases">
        <title>Tritrichomonas musculus Genome.</title>
        <authorList>
            <person name="Alves-Ferreira E."/>
            <person name="Grigg M."/>
            <person name="Lorenzi H."/>
            <person name="Galac M."/>
        </authorList>
    </citation>
    <scope>NUCLEOTIDE SEQUENCE [LARGE SCALE GENOMIC DNA]</scope>
    <source>
        <strain evidence="1 2">EAF2021</strain>
    </source>
</reference>
<evidence type="ECO:0000313" key="1">
    <source>
        <dbReference type="EMBL" id="KAK8891776.1"/>
    </source>
</evidence>
<gene>
    <name evidence="1" type="ORF">M9Y10_028996</name>
</gene>
<evidence type="ECO:0000313" key="2">
    <source>
        <dbReference type="Proteomes" id="UP001470230"/>
    </source>
</evidence>
<dbReference type="Proteomes" id="UP001470230">
    <property type="component" value="Unassembled WGS sequence"/>
</dbReference>
<accession>A0ABR2KL21</accession>
<dbReference type="EMBL" id="JAPFFF010000004">
    <property type="protein sequence ID" value="KAK8891776.1"/>
    <property type="molecule type" value="Genomic_DNA"/>
</dbReference>
<protein>
    <submittedName>
        <fullName evidence="1">Uncharacterized protein</fullName>
    </submittedName>
</protein>
<proteinExistence type="predicted"/>
<sequence>MRFISHGREIYVSQSSPFIRKKDNDFCTIAMKSHHYPVVNYNDTDNTLKLIDHSLFLNMHNRKNSLNHSNQVYEQRFRQSVDDTYIPNNSKSNSNSKSFVKHVFVPISNVPKPHTVITFKAIKGTHWTRLDIEDLRKDDHNGEVIVSGWKYGGKDDVTIEFDSCYWRELNWFVTLEYNSDMVPLAPRCVSTPSIPSLLSS</sequence>
<keyword evidence="2" id="KW-1185">Reference proteome</keyword>
<organism evidence="1 2">
    <name type="scientific">Tritrichomonas musculus</name>
    <dbReference type="NCBI Taxonomy" id="1915356"/>
    <lineage>
        <taxon>Eukaryota</taxon>
        <taxon>Metamonada</taxon>
        <taxon>Parabasalia</taxon>
        <taxon>Tritrichomonadida</taxon>
        <taxon>Tritrichomonadidae</taxon>
        <taxon>Tritrichomonas</taxon>
    </lineage>
</organism>
<name>A0ABR2KL21_9EUKA</name>